<dbReference type="Gene3D" id="3.40.50.720">
    <property type="entry name" value="NAD(P)-binding Rossmann-like Domain"/>
    <property type="match status" value="1"/>
</dbReference>
<dbReference type="InterPro" id="IPR002347">
    <property type="entry name" value="SDR_fam"/>
</dbReference>
<evidence type="ECO:0000256" key="1">
    <source>
        <dbReference type="ARBA" id="ARBA00023002"/>
    </source>
</evidence>
<name>A0ABU2RXH6_9ACTN</name>
<keyword evidence="1" id="KW-0560">Oxidoreductase</keyword>
<proteinExistence type="predicted"/>
<evidence type="ECO:0000313" key="2">
    <source>
        <dbReference type="EMBL" id="MDT0441213.1"/>
    </source>
</evidence>
<protein>
    <submittedName>
        <fullName evidence="2">SDR family NAD(P)-dependent oxidoreductase</fullName>
    </submittedName>
</protein>
<dbReference type="PANTHER" id="PTHR47534:SF3">
    <property type="entry name" value="ALCOHOL DEHYDROGENASE-LIKE C-TERMINAL DOMAIN-CONTAINING PROTEIN"/>
    <property type="match status" value="1"/>
</dbReference>
<dbReference type="Proteomes" id="UP001183615">
    <property type="component" value="Unassembled WGS sequence"/>
</dbReference>
<evidence type="ECO:0000313" key="3">
    <source>
        <dbReference type="Proteomes" id="UP001183615"/>
    </source>
</evidence>
<keyword evidence="3" id="KW-1185">Reference proteome</keyword>
<accession>A0ABU2RXH6</accession>
<reference evidence="3" key="1">
    <citation type="submission" date="2023-07" db="EMBL/GenBank/DDBJ databases">
        <title>30 novel species of actinomycetes from the DSMZ collection.</title>
        <authorList>
            <person name="Nouioui I."/>
        </authorList>
    </citation>
    <scope>NUCLEOTIDE SEQUENCE [LARGE SCALE GENOMIC DNA]</scope>
    <source>
        <strain evidence="3">DSM 41886</strain>
    </source>
</reference>
<dbReference type="RefSeq" id="WP_311614802.1">
    <property type="nucleotide sequence ID" value="NZ_JAVREV010000001.1"/>
</dbReference>
<sequence>MPVPARKNVIISGGTAGMGRATALERLARGDRVTVIGSSESRGRALLDLAGHRDLRFIRADLSSIAEVERVAAEIAGHHEAVDALALFANRVSVKRRETPDGLEFTFALYYLSRHLLAHRLRPLLDAAETPVVVNVAGVGNTAGRMHWDDLQLTRRYGQVRAQLQAGRANDLLGVAFAAAGGRARYVLYHPGFTRSGADAHGNPLVRGSIRLLGRFFGRPVADSARPVVDWIDRPPAEPLTAVDRGRNVPLSLKTLDPADAARLAERTEELLSRTRPGPAPSA</sequence>
<dbReference type="Pfam" id="PF00106">
    <property type="entry name" value="adh_short"/>
    <property type="match status" value="1"/>
</dbReference>
<organism evidence="2 3">
    <name type="scientific">Streptomyces johnsoniae</name>
    <dbReference type="NCBI Taxonomy" id="3075532"/>
    <lineage>
        <taxon>Bacteria</taxon>
        <taxon>Bacillati</taxon>
        <taxon>Actinomycetota</taxon>
        <taxon>Actinomycetes</taxon>
        <taxon>Kitasatosporales</taxon>
        <taxon>Streptomycetaceae</taxon>
        <taxon>Streptomyces</taxon>
    </lineage>
</organism>
<comment type="caution">
    <text evidence="2">The sequence shown here is derived from an EMBL/GenBank/DDBJ whole genome shotgun (WGS) entry which is preliminary data.</text>
</comment>
<dbReference type="EMBL" id="JAVREV010000001">
    <property type="protein sequence ID" value="MDT0441213.1"/>
    <property type="molecule type" value="Genomic_DNA"/>
</dbReference>
<dbReference type="InterPro" id="IPR052228">
    <property type="entry name" value="Sec_Metab_Biosynth_Oxidored"/>
</dbReference>
<gene>
    <name evidence="2" type="ORF">RM779_01175</name>
</gene>
<dbReference type="PANTHER" id="PTHR47534">
    <property type="entry name" value="YALI0E05731P"/>
    <property type="match status" value="1"/>
</dbReference>
<dbReference type="InterPro" id="IPR036291">
    <property type="entry name" value="NAD(P)-bd_dom_sf"/>
</dbReference>
<dbReference type="SUPFAM" id="SSF51735">
    <property type="entry name" value="NAD(P)-binding Rossmann-fold domains"/>
    <property type="match status" value="1"/>
</dbReference>